<organism evidence="4 5">
    <name type="scientific">Agrocybe pediades</name>
    <dbReference type="NCBI Taxonomy" id="84607"/>
    <lineage>
        <taxon>Eukaryota</taxon>
        <taxon>Fungi</taxon>
        <taxon>Dikarya</taxon>
        <taxon>Basidiomycota</taxon>
        <taxon>Agaricomycotina</taxon>
        <taxon>Agaricomycetes</taxon>
        <taxon>Agaricomycetidae</taxon>
        <taxon>Agaricales</taxon>
        <taxon>Agaricineae</taxon>
        <taxon>Strophariaceae</taxon>
        <taxon>Agrocybe</taxon>
    </lineage>
</organism>
<dbReference type="InterPro" id="IPR029069">
    <property type="entry name" value="HotDog_dom_sf"/>
</dbReference>
<dbReference type="InterPro" id="IPR039298">
    <property type="entry name" value="ACOT13"/>
</dbReference>
<dbReference type="EMBL" id="JAACJL010000016">
    <property type="protein sequence ID" value="KAF4619538.1"/>
    <property type="molecule type" value="Genomic_DNA"/>
</dbReference>
<evidence type="ECO:0000256" key="2">
    <source>
        <dbReference type="ARBA" id="ARBA00022801"/>
    </source>
</evidence>
<dbReference type="SUPFAM" id="SSF54637">
    <property type="entry name" value="Thioesterase/thiol ester dehydrase-isomerase"/>
    <property type="match status" value="1"/>
</dbReference>
<evidence type="ECO:0000256" key="1">
    <source>
        <dbReference type="ARBA" id="ARBA00008324"/>
    </source>
</evidence>
<evidence type="ECO:0000313" key="4">
    <source>
        <dbReference type="EMBL" id="KAF4619538.1"/>
    </source>
</evidence>
<protein>
    <recommendedName>
        <fullName evidence="3">Thioesterase domain-containing protein</fullName>
    </recommendedName>
</protein>
<dbReference type="InterPro" id="IPR006683">
    <property type="entry name" value="Thioestr_dom"/>
</dbReference>
<dbReference type="AlphaFoldDB" id="A0A8H4QYG7"/>
<proteinExistence type="inferred from homology"/>
<evidence type="ECO:0000313" key="5">
    <source>
        <dbReference type="Proteomes" id="UP000521872"/>
    </source>
</evidence>
<keyword evidence="5" id="KW-1185">Reference proteome</keyword>
<comment type="similarity">
    <text evidence="1">Belongs to the thioesterase PaaI family.</text>
</comment>
<dbReference type="Proteomes" id="UP000521872">
    <property type="component" value="Unassembled WGS sequence"/>
</dbReference>
<dbReference type="PANTHER" id="PTHR21660">
    <property type="entry name" value="THIOESTERASE SUPERFAMILY MEMBER-RELATED"/>
    <property type="match status" value="1"/>
</dbReference>
<name>A0A8H4QYG7_9AGAR</name>
<reference evidence="4 5" key="1">
    <citation type="submission" date="2019-12" db="EMBL/GenBank/DDBJ databases">
        <authorList>
            <person name="Floudas D."/>
            <person name="Bentzer J."/>
            <person name="Ahren D."/>
            <person name="Johansson T."/>
            <person name="Persson P."/>
            <person name="Tunlid A."/>
        </authorList>
    </citation>
    <scope>NUCLEOTIDE SEQUENCE [LARGE SCALE GENOMIC DNA]</scope>
    <source>
        <strain evidence="4 5">CBS 102.39</strain>
    </source>
</reference>
<keyword evidence="2" id="KW-0378">Hydrolase</keyword>
<comment type="caution">
    <text evidence="4">The sequence shown here is derived from an EMBL/GenBank/DDBJ whole genome shotgun (WGS) entry which is preliminary data.</text>
</comment>
<evidence type="ECO:0000259" key="3">
    <source>
        <dbReference type="Pfam" id="PF03061"/>
    </source>
</evidence>
<sequence length="197" mass="22050">MEHRAMFSASFLRHIEKWAEERNLQVPQIEGNVSADAKRQCWFIFRFFVNGAENAHGANVGLRLRFLEANIRGHGKSAQAETVYEIMVREDMCNAFSTLHGACATYIIDLCSASSLVVLGVVLGFDGTGVSQSMNIIWHQPVRLGETITVKSSTMYFGGRLRTTRCELWSRDVLCISATHSIANPSQKFYDSIIAKL</sequence>
<accession>A0A8H4QYG7</accession>
<dbReference type="Pfam" id="PF03061">
    <property type="entry name" value="4HBT"/>
    <property type="match status" value="1"/>
</dbReference>
<gene>
    <name evidence="4" type="ORF">D9613_004864</name>
</gene>
<dbReference type="GO" id="GO:0047617">
    <property type="term" value="F:fatty acyl-CoA hydrolase activity"/>
    <property type="evidence" value="ECO:0007669"/>
    <property type="project" value="InterPro"/>
</dbReference>
<dbReference type="CDD" id="cd03440">
    <property type="entry name" value="hot_dog"/>
    <property type="match status" value="1"/>
</dbReference>
<dbReference type="PANTHER" id="PTHR21660:SF1">
    <property type="entry name" value="ACYL-COENZYME A THIOESTERASE 13"/>
    <property type="match status" value="1"/>
</dbReference>
<dbReference type="Gene3D" id="3.10.129.10">
    <property type="entry name" value="Hotdog Thioesterase"/>
    <property type="match status" value="1"/>
</dbReference>
<feature type="domain" description="Thioesterase" evidence="3">
    <location>
        <begin position="97"/>
        <end position="172"/>
    </location>
</feature>